<feature type="transmembrane region" description="Helical" evidence="4">
    <location>
        <begin position="180"/>
        <end position="197"/>
    </location>
</feature>
<name>I3YB84_THIV6</name>
<dbReference type="STRING" id="765911.Thivi_2305"/>
<keyword evidence="6" id="KW-1185">Reference proteome</keyword>
<dbReference type="KEGG" id="tvi:Thivi_2305"/>
<dbReference type="EMBL" id="CP003154">
    <property type="protein sequence ID" value="AFL74252.1"/>
    <property type="molecule type" value="Genomic_DNA"/>
</dbReference>
<feature type="transmembrane region" description="Helical" evidence="4">
    <location>
        <begin position="218"/>
        <end position="240"/>
    </location>
</feature>
<dbReference type="SUPFAM" id="SSF103473">
    <property type="entry name" value="MFS general substrate transporter"/>
    <property type="match status" value="1"/>
</dbReference>
<dbReference type="Gene3D" id="1.20.1250.20">
    <property type="entry name" value="MFS general substrate transporter like domains"/>
    <property type="match status" value="2"/>
</dbReference>
<evidence type="ECO:0000313" key="6">
    <source>
        <dbReference type="Proteomes" id="UP000006062"/>
    </source>
</evidence>
<keyword evidence="2 4" id="KW-1133">Transmembrane helix</keyword>
<feature type="transmembrane region" description="Helical" evidence="4">
    <location>
        <begin position="110"/>
        <end position="129"/>
    </location>
</feature>
<evidence type="ECO:0000256" key="4">
    <source>
        <dbReference type="SAM" id="Phobius"/>
    </source>
</evidence>
<dbReference type="AlphaFoldDB" id="I3YB84"/>
<feature type="transmembrane region" description="Helical" evidence="4">
    <location>
        <begin position="283"/>
        <end position="301"/>
    </location>
</feature>
<dbReference type="HOGENOM" id="CLU_705187_0_0_6"/>
<keyword evidence="1 4" id="KW-0812">Transmembrane</keyword>
<feature type="transmembrane region" description="Helical" evidence="4">
    <location>
        <begin position="340"/>
        <end position="363"/>
    </location>
</feature>
<evidence type="ECO:0000256" key="3">
    <source>
        <dbReference type="ARBA" id="ARBA00023136"/>
    </source>
</evidence>
<dbReference type="InterPro" id="IPR011701">
    <property type="entry name" value="MFS"/>
</dbReference>
<dbReference type="InterPro" id="IPR036259">
    <property type="entry name" value="MFS_trans_sf"/>
</dbReference>
<protein>
    <submittedName>
        <fullName evidence="5">Major Facilitator Superfamily transporter</fullName>
    </submittedName>
</protein>
<accession>I3YB84</accession>
<reference evidence="5 6" key="1">
    <citation type="submission" date="2012-06" db="EMBL/GenBank/DDBJ databases">
        <title>Complete sequence of Thiocystis violascens DSM 198.</title>
        <authorList>
            <consortium name="US DOE Joint Genome Institute"/>
            <person name="Lucas S."/>
            <person name="Han J."/>
            <person name="Lapidus A."/>
            <person name="Cheng J.-F."/>
            <person name="Goodwin L."/>
            <person name="Pitluck S."/>
            <person name="Peters L."/>
            <person name="Ovchinnikova G."/>
            <person name="Teshima H."/>
            <person name="Detter J.C."/>
            <person name="Han C."/>
            <person name="Tapia R."/>
            <person name="Land M."/>
            <person name="Hauser L."/>
            <person name="Kyrpides N."/>
            <person name="Ivanova N."/>
            <person name="Pagani I."/>
            <person name="Vogl K."/>
            <person name="Liu Z."/>
            <person name="Frigaard N.-U."/>
            <person name="Bryant D."/>
            <person name="Woyke T."/>
        </authorList>
    </citation>
    <scope>NUCLEOTIDE SEQUENCE [LARGE SCALE GENOMIC DNA]</scope>
    <source>
        <strain evidence="6">ATCC 17096 / DSM 198 / 6111</strain>
    </source>
</reference>
<feature type="transmembrane region" description="Helical" evidence="4">
    <location>
        <begin position="369"/>
        <end position="389"/>
    </location>
</feature>
<feature type="transmembrane region" description="Helical" evidence="4">
    <location>
        <begin position="252"/>
        <end position="271"/>
    </location>
</feature>
<dbReference type="GO" id="GO:0022857">
    <property type="term" value="F:transmembrane transporter activity"/>
    <property type="evidence" value="ECO:0007669"/>
    <property type="project" value="InterPro"/>
</dbReference>
<organism evidence="5 6">
    <name type="scientific">Thiocystis violascens (strain ATCC 17096 / DSM 198 / 6111)</name>
    <name type="common">Chromatium violascens</name>
    <dbReference type="NCBI Taxonomy" id="765911"/>
    <lineage>
        <taxon>Bacteria</taxon>
        <taxon>Pseudomonadati</taxon>
        <taxon>Pseudomonadota</taxon>
        <taxon>Gammaproteobacteria</taxon>
        <taxon>Chromatiales</taxon>
        <taxon>Chromatiaceae</taxon>
        <taxon>Thiocystis</taxon>
    </lineage>
</organism>
<proteinExistence type="predicted"/>
<dbReference type="Pfam" id="PF07690">
    <property type="entry name" value="MFS_1"/>
    <property type="match status" value="1"/>
</dbReference>
<feature type="transmembrane region" description="Helical" evidence="4">
    <location>
        <begin position="51"/>
        <end position="72"/>
    </location>
</feature>
<dbReference type="eggNOG" id="COG2211">
    <property type="taxonomic scope" value="Bacteria"/>
</dbReference>
<feature type="transmembrane region" description="Helical" evidence="4">
    <location>
        <begin position="84"/>
        <end position="104"/>
    </location>
</feature>
<dbReference type="RefSeq" id="WP_014778698.1">
    <property type="nucleotide sequence ID" value="NC_018012.1"/>
</dbReference>
<dbReference type="Proteomes" id="UP000006062">
    <property type="component" value="Chromosome"/>
</dbReference>
<gene>
    <name evidence="5" type="ordered locus">Thivi_2305</name>
</gene>
<feature type="transmembrane region" description="Helical" evidence="4">
    <location>
        <begin position="12"/>
        <end position="39"/>
    </location>
</feature>
<evidence type="ECO:0000256" key="2">
    <source>
        <dbReference type="ARBA" id="ARBA00022989"/>
    </source>
</evidence>
<feature type="transmembrane region" description="Helical" evidence="4">
    <location>
        <begin position="149"/>
        <end position="168"/>
    </location>
</feature>
<keyword evidence="3 4" id="KW-0472">Membrane</keyword>
<evidence type="ECO:0000256" key="1">
    <source>
        <dbReference type="ARBA" id="ARBA00022692"/>
    </source>
</evidence>
<evidence type="ECO:0000313" key="5">
    <source>
        <dbReference type="EMBL" id="AFL74252.1"/>
    </source>
</evidence>
<feature type="transmembrane region" description="Helical" evidence="4">
    <location>
        <begin position="307"/>
        <end position="328"/>
    </location>
</feature>
<sequence length="396" mass="41384">MTDTGIRQPASALRGLAITLGFVQFFLLATWTLYAIFLPGLLESVGVEKRWAGWVLLADQALFACFDIAAGFAADRAFRLYARIGYVVMAVSALSCLAFLLLPWLPGLGAGPWVFLSITALWVVSSSALRSPLFGLLARHAAKPAVPRLAGFALVGLGVAAAVSPYLGTLMTGIDPRLPFAVSSLALLLVAAGLVVAERRVGPIAAVARESAPPTVSAWGFLPLLLLAASAFQIAVFLNAGPRFLREIDAAWLPWLLPVFWIGFSLAVFNAGVLSQRWGAARVFALGCLVGGAGLGLSGLPGIEAAIAGYAIAGLGWGSVLASAFGLAADCGRPGRVATYTGILFATLAAAAFLRIGVNLAGWPKQAELVPLLTWAPITGWLLVGLLMLRLARRNP</sequence>
<dbReference type="OrthoDB" id="4701669at2"/>